<accession>A0A0C2K1V9</accession>
<sequence length="64" mass="7400">MRSSDIIVPKAEESSTDVRSQKLVKAYLFERTQQEITEVELNRAKIVMLDQNGNMKRIPLLAEH</sequence>
<dbReference type="AlphaFoldDB" id="A0A0C2K1V9"/>
<reference evidence="1 2" key="1">
    <citation type="submission" date="2014-11" db="EMBL/GenBank/DDBJ databases">
        <title>Draft Genome Sequence of Vibrio piscirenalis strains CECT 8603T and CECT 8604, two marine Gammaproteobacterium isolated from cultured gilthead sea bream (Sparus aurata).</title>
        <authorList>
            <person name="Arahal D.R."/>
            <person name="Rodrigo-Torres L."/>
            <person name="Lucena T."/>
            <person name="Pujalte M.J."/>
        </authorList>
    </citation>
    <scope>NUCLEOTIDE SEQUENCE [LARGE SCALE GENOMIC DNA]</scope>
    <source>
        <strain evidence="1 2">DCR 1-4-2</strain>
    </source>
</reference>
<evidence type="ECO:0000313" key="1">
    <source>
        <dbReference type="EMBL" id="KII75928.1"/>
    </source>
</evidence>
<organism evidence="1 2">
    <name type="scientific">Vibrio renipiscarius</name>
    <dbReference type="NCBI Taxonomy" id="1461322"/>
    <lineage>
        <taxon>Bacteria</taxon>
        <taxon>Pseudomonadati</taxon>
        <taxon>Pseudomonadota</taxon>
        <taxon>Gammaproteobacteria</taxon>
        <taxon>Vibrionales</taxon>
        <taxon>Vibrionaceae</taxon>
        <taxon>Vibrio</taxon>
    </lineage>
</organism>
<comment type="caution">
    <text evidence="1">The sequence shown here is derived from an EMBL/GenBank/DDBJ whole genome shotgun (WGS) entry which is preliminary data.</text>
</comment>
<dbReference type="OrthoDB" id="5899365at2"/>
<proteinExistence type="predicted"/>
<dbReference type="STRING" id="1461322.OJ16_13905"/>
<dbReference type="EMBL" id="JTKH01000024">
    <property type="protein sequence ID" value="KII75928.1"/>
    <property type="molecule type" value="Genomic_DNA"/>
</dbReference>
<gene>
    <name evidence="1" type="ORF">OJ16_13905</name>
</gene>
<dbReference type="RefSeq" id="WP_040991863.1">
    <property type="nucleotide sequence ID" value="NZ_JBFRUC010000010.1"/>
</dbReference>
<evidence type="ECO:0000313" key="2">
    <source>
        <dbReference type="Proteomes" id="UP000031672"/>
    </source>
</evidence>
<protein>
    <submittedName>
        <fullName evidence="1">Uncharacterized protein</fullName>
    </submittedName>
</protein>
<name>A0A0C2K1V9_9VIBR</name>
<dbReference type="Proteomes" id="UP000031672">
    <property type="component" value="Unassembled WGS sequence"/>
</dbReference>
<accession>A0A0C2NXW9</accession>
<keyword evidence="2" id="KW-1185">Reference proteome</keyword>